<proteinExistence type="predicted"/>
<dbReference type="InterPro" id="IPR000089">
    <property type="entry name" value="Biotin_lipoyl"/>
</dbReference>
<reference evidence="3 4" key="1">
    <citation type="submission" date="2020-07" db="EMBL/GenBank/DDBJ databases">
        <title>Genomic Encyclopedia of Type Strains, Phase IV (KMG-V): Genome sequencing to study the core and pangenomes of soil and plant-associated prokaryotes.</title>
        <authorList>
            <person name="Whitman W."/>
        </authorList>
    </citation>
    <scope>NUCLEOTIDE SEQUENCE [LARGE SCALE GENOMIC DNA]</scope>
    <source>
        <strain evidence="3 4">M8UP30</strain>
    </source>
</reference>
<feature type="domain" description="Lipoyl-binding" evidence="2">
    <location>
        <begin position="108"/>
        <end position="177"/>
    </location>
</feature>
<name>A0A7Y9T2Z7_9BACT</name>
<dbReference type="PROSITE" id="PS00188">
    <property type="entry name" value="BIOTIN"/>
    <property type="match status" value="1"/>
</dbReference>
<dbReference type="AlphaFoldDB" id="A0A7Y9T2Z7"/>
<dbReference type="CDD" id="cd06850">
    <property type="entry name" value="biotinyl_domain"/>
    <property type="match status" value="1"/>
</dbReference>
<evidence type="ECO:0000313" key="3">
    <source>
        <dbReference type="EMBL" id="NYF49859.1"/>
    </source>
</evidence>
<gene>
    <name evidence="3" type="ORF">HDF12_000224</name>
</gene>
<evidence type="ECO:0000313" key="4">
    <source>
        <dbReference type="Proteomes" id="UP000534186"/>
    </source>
</evidence>
<dbReference type="Pfam" id="PF00364">
    <property type="entry name" value="Biotin_lipoyl"/>
    <property type="match status" value="1"/>
</dbReference>
<dbReference type="Gene3D" id="2.40.50.100">
    <property type="match status" value="1"/>
</dbReference>
<dbReference type="InterPro" id="IPR011053">
    <property type="entry name" value="Single_hybrid_motif"/>
</dbReference>
<dbReference type="Proteomes" id="UP000534186">
    <property type="component" value="Unassembled WGS sequence"/>
</dbReference>
<dbReference type="EMBL" id="JACCCV010000001">
    <property type="protein sequence ID" value="NYF49859.1"/>
    <property type="molecule type" value="Genomic_DNA"/>
</dbReference>
<organism evidence="3 4">
    <name type="scientific">Tunturiibacter lichenicola</name>
    <dbReference type="NCBI Taxonomy" id="2051959"/>
    <lineage>
        <taxon>Bacteria</taxon>
        <taxon>Pseudomonadati</taxon>
        <taxon>Acidobacteriota</taxon>
        <taxon>Terriglobia</taxon>
        <taxon>Terriglobales</taxon>
        <taxon>Acidobacteriaceae</taxon>
        <taxon>Tunturiibacter</taxon>
    </lineage>
</organism>
<dbReference type="FunFam" id="2.40.50.100:FF:000003">
    <property type="entry name" value="Acetyl-CoA carboxylase biotin carboxyl carrier protein"/>
    <property type="match status" value="1"/>
</dbReference>
<dbReference type="PROSITE" id="PS50968">
    <property type="entry name" value="BIOTINYL_LIPOYL"/>
    <property type="match status" value="1"/>
</dbReference>
<dbReference type="InterPro" id="IPR001882">
    <property type="entry name" value="Biotin_BS"/>
</dbReference>
<dbReference type="PANTHER" id="PTHR45266">
    <property type="entry name" value="OXALOACETATE DECARBOXYLASE ALPHA CHAIN"/>
    <property type="match status" value="1"/>
</dbReference>
<sequence>MGGGRAAGGVASVTVWLEVEGEKRRVELPGEIGAGSGAFECLVDGRSIMADVRFLQAGVLSLLIDGRQYRCVLDGDGVLVGGRRFGFEVADPRSLQGRRGAGAGTDGPRPVKAPMPGRVVRVLVEVGDEVEVGQAVVVIEAMKMQNELKSPKAGRVAKITVGVGDAVGSGDVLVVVE</sequence>
<accession>A0A7Y9T2Z7</accession>
<protein>
    <submittedName>
        <fullName evidence="3">Acetyl/propionyl-CoA carboxylase alpha subunit</fullName>
    </submittedName>
</protein>
<evidence type="ECO:0000259" key="2">
    <source>
        <dbReference type="PROSITE" id="PS50968"/>
    </source>
</evidence>
<dbReference type="InterPro" id="IPR050709">
    <property type="entry name" value="Biotin_Carboxyl_Carrier/Decarb"/>
</dbReference>
<keyword evidence="1" id="KW-0092">Biotin</keyword>
<dbReference type="SUPFAM" id="SSF51230">
    <property type="entry name" value="Single hybrid motif"/>
    <property type="match status" value="1"/>
</dbReference>
<comment type="caution">
    <text evidence="3">The sequence shown here is derived from an EMBL/GenBank/DDBJ whole genome shotgun (WGS) entry which is preliminary data.</text>
</comment>
<dbReference type="PANTHER" id="PTHR45266:SF3">
    <property type="entry name" value="OXALOACETATE DECARBOXYLASE ALPHA CHAIN"/>
    <property type="match status" value="1"/>
</dbReference>
<evidence type="ECO:0000256" key="1">
    <source>
        <dbReference type="ARBA" id="ARBA00023267"/>
    </source>
</evidence>